<feature type="coiled-coil region" evidence="1">
    <location>
        <begin position="28"/>
        <end position="59"/>
    </location>
</feature>
<feature type="transmembrane region" description="Helical" evidence="3">
    <location>
        <begin position="257"/>
        <end position="278"/>
    </location>
</feature>
<keyword evidence="1" id="KW-0175">Coiled coil</keyword>
<dbReference type="EMBL" id="BMAO01008523">
    <property type="protein sequence ID" value="GFR24385.1"/>
    <property type="molecule type" value="Genomic_DNA"/>
</dbReference>
<dbReference type="AlphaFoldDB" id="A0A8X6LWA8"/>
<feature type="compositionally biased region" description="Basic and acidic residues" evidence="2">
    <location>
        <begin position="287"/>
        <end position="296"/>
    </location>
</feature>
<feature type="transmembrane region" description="Helical" evidence="3">
    <location>
        <begin position="152"/>
        <end position="170"/>
    </location>
</feature>
<organism evidence="4 5">
    <name type="scientific">Trichonephila clavata</name>
    <name type="common">Joro spider</name>
    <name type="synonym">Nephila clavata</name>
    <dbReference type="NCBI Taxonomy" id="2740835"/>
    <lineage>
        <taxon>Eukaryota</taxon>
        <taxon>Metazoa</taxon>
        <taxon>Ecdysozoa</taxon>
        <taxon>Arthropoda</taxon>
        <taxon>Chelicerata</taxon>
        <taxon>Arachnida</taxon>
        <taxon>Araneae</taxon>
        <taxon>Araneomorphae</taxon>
        <taxon>Entelegynae</taxon>
        <taxon>Araneoidea</taxon>
        <taxon>Nephilidae</taxon>
        <taxon>Trichonephila</taxon>
    </lineage>
</organism>
<feature type="transmembrane region" description="Helical" evidence="3">
    <location>
        <begin position="60"/>
        <end position="79"/>
    </location>
</feature>
<keyword evidence="3" id="KW-1133">Transmembrane helix</keyword>
<feature type="transmembrane region" description="Helical" evidence="3">
    <location>
        <begin position="91"/>
        <end position="118"/>
    </location>
</feature>
<keyword evidence="5" id="KW-1185">Reference proteome</keyword>
<keyword evidence="3" id="KW-0472">Membrane</keyword>
<dbReference type="OrthoDB" id="8300238at2759"/>
<keyword evidence="3" id="KW-0812">Transmembrane</keyword>
<evidence type="ECO:0000313" key="5">
    <source>
        <dbReference type="Proteomes" id="UP000887116"/>
    </source>
</evidence>
<feature type="transmembrane region" description="Helical" evidence="3">
    <location>
        <begin position="182"/>
        <end position="200"/>
    </location>
</feature>
<sequence length="314" mass="34729">MTDNFKTTFSPEDFFGDFWLTVDKEVKKERSEQESLTLKEEAEKKKKLEQELLTLKKRELYRQCVSLVTMVPFALFMAIELEKICSDQVLLGVISGALSHTILPSTALSLICTLYLIYNNRKIAQKERELEIIENGEEVKEKEHNISDIGQCLIYIEAITTALVIVGMIMGETSSLEAAEDAILFLANAIAFLATLVSYIDKHEKNKKKETEKSDLDEKSSKKTSNISVAGLALAGSSVFLIRRIMLIALASSLNPAVGPTLGLVGIAIFMAVQVLTIHSYSKTLKDPKVEGRGESRNAGSSDRSYKEEGPAVA</sequence>
<dbReference type="Proteomes" id="UP000887116">
    <property type="component" value="Unassembled WGS sequence"/>
</dbReference>
<feature type="transmembrane region" description="Helical" evidence="3">
    <location>
        <begin position="229"/>
        <end position="251"/>
    </location>
</feature>
<comment type="caution">
    <text evidence="4">The sequence shown here is derived from an EMBL/GenBank/DDBJ whole genome shotgun (WGS) entry which is preliminary data.</text>
</comment>
<accession>A0A8X6LWA8</accession>
<gene>
    <name evidence="4" type="primary">wHa_02940</name>
    <name evidence="4" type="ORF">TNCT_413281</name>
</gene>
<evidence type="ECO:0000256" key="3">
    <source>
        <dbReference type="SAM" id="Phobius"/>
    </source>
</evidence>
<evidence type="ECO:0000256" key="1">
    <source>
        <dbReference type="SAM" id="Coils"/>
    </source>
</evidence>
<evidence type="ECO:0000256" key="2">
    <source>
        <dbReference type="SAM" id="MobiDB-lite"/>
    </source>
</evidence>
<protein>
    <submittedName>
        <fullName evidence="4">Uncharacterized protein</fullName>
    </submittedName>
</protein>
<reference evidence="4" key="1">
    <citation type="submission" date="2020-07" db="EMBL/GenBank/DDBJ databases">
        <title>Multicomponent nature underlies the extraordinary mechanical properties of spider dragline silk.</title>
        <authorList>
            <person name="Kono N."/>
            <person name="Nakamura H."/>
            <person name="Mori M."/>
            <person name="Yoshida Y."/>
            <person name="Ohtoshi R."/>
            <person name="Malay A.D."/>
            <person name="Moran D.A.P."/>
            <person name="Tomita M."/>
            <person name="Numata K."/>
            <person name="Arakawa K."/>
        </authorList>
    </citation>
    <scope>NUCLEOTIDE SEQUENCE</scope>
</reference>
<evidence type="ECO:0000313" key="4">
    <source>
        <dbReference type="EMBL" id="GFR24385.1"/>
    </source>
</evidence>
<proteinExistence type="predicted"/>
<feature type="region of interest" description="Disordered" evidence="2">
    <location>
        <begin position="287"/>
        <end position="314"/>
    </location>
</feature>
<feature type="compositionally biased region" description="Basic and acidic residues" evidence="2">
    <location>
        <begin position="304"/>
        <end position="314"/>
    </location>
</feature>
<name>A0A8X6LWA8_TRICU</name>